<dbReference type="InterPro" id="IPR016123">
    <property type="entry name" value="Mog1/PsbP_a/b/a-sand"/>
</dbReference>
<gene>
    <name evidence="2" type="ORF">ZOSMA_193G00300</name>
</gene>
<dbReference type="EMBL" id="LFYR01000709">
    <property type="protein sequence ID" value="KMZ70799.1"/>
    <property type="molecule type" value="Genomic_DNA"/>
</dbReference>
<protein>
    <submittedName>
        <fullName evidence="2">PsbP domain-containing protein 1</fullName>
    </submittedName>
</protein>
<sequence length="284" mass="32406">MEFIHIPRFHTDPITRLSVLPSHLTPTTRRQYRGNSGLTIRASSSLGKNRQAPNIDEGTLLKETVVPRRNMMVVMMSSLVLSQLDSSLSGNNQVMAETSTAGMFKEHMDTFDGYSFFYPKNWVQVRGSGADIFFRDSFVLDENLSVEISSPSSSDYKSVEDLGLPKMAGERVQKQNLIEFMSTRLGVRRESNILSTSSRVADDGKLYYDVEVNIKSYANNNELAVMPQERITSLEWDRRYLSVLGVENKRLYELRLQIPESVFAREEANLRSVMNSFRVFKTMD</sequence>
<evidence type="ECO:0000313" key="2">
    <source>
        <dbReference type="EMBL" id="KMZ70799.1"/>
    </source>
</evidence>
<reference evidence="3" key="1">
    <citation type="journal article" date="2016" name="Nature">
        <title>The genome of the seagrass Zostera marina reveals angiosperm adaptation to the sea.</title>
        <authorList>
            <person name="Olsen J.L."/>
            <person name="Rouze P."/>
            <person name="Verhelst B."/>
            <person name="Lin Y.-C."/>
            <person name="Bayer T."/>
            <person name="Collen J."/>
            <person name="Dattolo E."/>
            <person name="De Paoli E."/>
            <person name="Dittami S."/>
            <person name="Maumus F."/>
            <person name="Michel G."/>
            <person name="Kersting A."/>
            <person name="Lauritano C."/>
            <person name="Lohaus R."/>
            <person name="Toepel M."/>
            <person name="Tonon T."/>
            <person name="Vanneste K."/>
            <person name="Amirebrahimi M."/>
            <person name="Brakel J."/>
            <person name="Bostroem C."/>
            <person name="Chovatia M."/>
            <person name="Grimwood J."/>
            <person name="Jenkins J.W."/>
            <person name="Jueterbock A."/>
            <person name="Mraz A."/>
            <person name="Stam W.T."/>
            <person name="Tice H."/>
            <person name="Bornberg-Bauer E."/>
            <person name="Green P.J."/>
            <person name="Pearson G.A."/>
            <person name="Procaccini G."/>
            <person name="Duarte C.M."/>
            <person name="Schmutz J."/>
            <person name="Reusch T.B.H."/>
            <person name="Van de Peer Y."/>
        </authorList>
    </citation>
    <scope>NUCLEOTIDE SEQUENCE [LARGE SCALE GENOMIC DNA]</scope>
    <source>
        <strain evidence="3">cv. Finnish</strain>
    </source>
</reference>
<dbReference type="AlphaFoldDB" id="A0A0K9PPB8"/>
<dbReference type="InterPro" id="IPR002683">
    <property type="entry name" value="PsbP_C"/>
</dbReference>
<dbReference type="GO" id="GO:0009654">
    <property type="term" value="C:photosystem II oxygen evolving complex"/>
    <property type="evidence" value="ECO:0007669"/>
    <property type="project" value="InterPro"/>
</dbReference>
<dbReference type="Proteomes" id="UP000036987">
    <property type="component" value="Unassembled WGS sequence"/>
</dbReference>
<dbReference type="STRING" id="29655.A0A0K9PPB8"/>
<proteinExistence type="predicted"/>
<dbReference type="SUPFAM" id="SSF55724">
    <property type="entry name" value="Mog1p/PsbP-like"/>
    <property type="match status" value="1"/>
</dbReference>
<keyword evidence="3" id="KW-1185">Reference proteome</keyword>
<dbReference type="GO" id="GO:0048564">
    <property type="term" value="P:photosystem I assembly"/>
    <property type="evidence" value="ECO:0000318"/>
    <property type="project" value="GO_Central"/>
</dbReference>
<dbReference type="Pfam" id="PF01789">
    <property type="entry name" value="PsbP"/>
    <property type="match status" value="1"/>
</dbReference>
<dbReference type="OMA" id="HARWLIH"/>
<dbReference type="PANTHER" id="PTHR31407:SF15">
    <property type="entry name" value="PSBP DOMAIN-CONTAINING PROTEIN 1, CHLOROPLASTIC"/>
    <property type="match status" value="1"/>
</dbReference>
<dbReference type="NCBIfam" id="NF040946">
    <property type="entry name" value="PSII_PsbP"/>
    <property type="match status" value="1"/>
</dbReference>
<name>A0A0K9PPB8_ZOSMR</name>
<comment type="caution">
    <text evidence="2">The sequence shown here is derived from an EMBL/GenBank/DDBJ whole genome shotgun (WGS) entry which is preliminary data.</text>
</comment>
<dbReference type="GO" id="GO:0009535">
    <property type="term" value="C:chloroplast thylakoid membrane"/>
    <property type="evidence" value="ECO:0000318"/>
    <property type="project" value="GO_Central"/>
</dbReference>
<dbReference type="PANTHER" id="PTHR31407">
    <property type="match status" value="1"/>
</dbReference>
<dbReference type="GO" id="GO:0019898">
    <property type="term" value="C:extrinsic component of membrane"/>
    <property type="evidence" value="ECO:0007669"/>
    <property type="project" value="InterPro"/>
</dbReference>
<evidence type="ECO:0000313" key="3">
    <source>
        <dbReference type="Proteomes" id="UP000036987"/>
    </source>
</evidence>
<dbReference type="GO" id="GO:0005509">
    <property type="term" value="F:calcium ion binding"/>
    <property type="evidence" value="ECO:0007669"/>
    <property type="project" value="InterPro"/>
</dbReference>
<feature type="domain" description="PsbP C-terminal" evidence="1">
    <location>
        <begin position="104"/>
        <end position="279"/>
    </location>
</feature>
<evidence type="ECO:0000259" key="1">
    <source>
        <dbReference type="Pfam" id="PF01789"/>
    </source>
</evidence>
<organism evidence="2 3">
    <name type="scientific">Zostera marina</name>
    <name type="common">Eelgrass</name>
    <dbReference type="NCBI Taxonomy" id="29655"/>
    <lineage>
        <taxon>Eukaryota</taxon>
        <taxon>Viridiplantae</taxon>
        <taxon>Streptophyta</taxon>
        <taxon>Embryophyta</taxon>
        <taxon>Tracheophyta</taxon>
        <taxon>Spermatophyta</taxon>
        <taxon>Magnoliopsida</taxon>
        <taxon>Liliopsida</taxon>
        <taxon>Zosteraceae</taxon>
        <taxon>Zostera</taxon>
    </lineage>
</organism>
<dbReference type="OrthoDB" id="2020255at2759"/>
<accession>A0A0K9PPB8</accession>
<dbReference type="Gene3D" id="3.40.1000.10">
    <property type="entry name" value="Mog1/PsbP, alpha/beta/alpha sandwich"/>
    <property type="match status" value="1"/>
</dbReference>